<dbReference type="HOGENOM" id="CLU_045054_0_0_1"/>
<dbReference type="CDD" id="cd16490">
    <property type="entry name" value="RING-CH-C4HC3_FANCL"/>
    <property type="match status" value="1"/>
</dbReference>
<dbReference type="Gene3D" id="3.30.40.10">
    <property type="entry name" value="Zinc/RING finger domain, C3HC4 (zinc finger)"/>
    <property type="match status" value="1"/>
</dbReference>
<dbReference type="OMA" id="NRPFHAK"/>
<evidence type="ECO:0000259" key="4">
    <source>
        <dbReference type="Pfam" id="PF18891"/>
    </source>
</evidence>
<dbReference type="InterPro" id="IPR013083">
    <property type="entry name" value="Znf_RING/FYVE/PHD"/>
</dbReference>
<dbReference type="SUPFAM" id="SSF57850">
    <property type="entry name" value="RING/U-box"/>
    <property type="match status" value="1"/>
</dbReference>
<dbReference type="InParanoid" id="H2XYS7"/>
<dbReference type="Gene3D" id="3.10.110.10">
    <property type="entry name" value="Ubiquitin Conjugating Enzyme"/>
    <property type="match status" value="1"/>
</dbReference>
<evidence type="ECO:0000259" key="2">
    <source>
        <dbReference type="Pfam" id="PF11793"/>
    </source>
</evidence>
<dbReference type="STRING" id="7719.ENSCINP00000034811"/>
<accession>H2XYS7</accession>
<reference evidence="5" key="3">
    <citation type="submission" date="2025-09" db="UniProtKB">
        <authorList>
            <consortium name="Ensembl"/>
        </authorList>
    </citation>
    <scope>IDENTIFICATION</scope>
</reference>
<evidence type="ECO:0000259" key="1">
    <source>
        <dbReference type="Pfam" id="PF09765"/>
    </source>
</evidence>
<organism evidence="5 6">
    <name type="scientific">Ciona intestinalis</name>
    <name type="common">Transparent sea squirt</name>
    <name type="synonym">Ascidia intestinalis</name>
    <dbReference type="NCBI Taxonomy" id="7719"/>
    <lineage>
        <taxon>Eukaryota</taxon>
        <taxon>Metazoa</taxon>
        <taxon>Chordata</taxon>
        <taxon>Tunicata</taxon>
        <taxon>Ascidiacea</taxon>
        <taxon>Phlebobranchia</taxon>
        <taxon>Cionidae</taxon>
        <taxon>Ciona</taxon>
    </lineage>
</organism>
<dbReference type="GO" id="GO:0006281">
    <property type="term" value="P:DNA repair"/>
    <property type="evidence" value="ECO:0000318"/>
    <property type="project" value="GO_Central"/>
</dbReference>
<dbReference type="PANTHER" id="PTHR13206">
    <property type="entry name" value="UBIQUITIN LIGASE PROTEIN PHF9 FANCONI ANEMIA GROUP L PROTEIN"/>
    <property type="match status" value="1"/>
</dbReference>
<dbReference type="FunCoup" id="H2XYS7">
    <property type="interactions" value="5"/>
</dbReference>
<dbReference type="Gene3D" id="3.10.110.20">
    <property type="entry name" value="RWD domain-like"/>
    <property type="match status" value="1"/>
</dbReference>
<dbReference type="InterPro" id="IPR019162">
    <property type="entry name" value="FancL_WD-rpt_cont_dom"/>
</dbReference>
<dbReference type="SMART" id="SM01197">
    <property type="entry name" value="FANCL_C"/>
    <property type="match status" value="1"/>
</dbReference>
<dbReference type="GO" id="GO:0006513">
    <property type="term" value="P:protein monoubiquitination"/>
    <property type="evidence" value="ECO:0000318"/>
    <property type="project" value="GO_Central"/>
</dbReference>
<dbReference type="CDD" id="cd23786">
    <property type="entry name" value="ELF_FANCL"/>
    <property type="match status" value="1"/>
</dbReference>
<dbReference type="InterPro" id="IPR043003">
    <property type="entry name" value="FANCL_d3_sf"/>
</dbReference>
<sequence>KPTLLQMNSPIALNSSKTVYDGFVKHGEKFYRLQVRGEAGQSSVKYRVCCDWKLRHILRDHLPLLNERLQSCADVSTFISDVKTILGVQSDQHSPSHCYKHYGRVLKEIEEVGWDKLNNISEDFKLIKFQFQDNSERWHYFGLKLNDNYPQESPEFMVDLPCPFIPVWACGSNLMTLCQQFIEVLDLHQSLWDMVDELKDKCWVLEPEQPNYASTSFRIALEQTTSVVIDINPLHPEEIPDCKFLGSETSVAKLEEKYQQGYQEWSDSLSLYQNIQMLFNINFHKPPNTTSMESNLQCGICYGYRLGTQTPTQVCNDERCNQIYHHDCLVQWLQSIPGVKRSFGIIFGECPYCSNNIKLKILQKSS</sequence>
<dbReference type="Pfam" id="PF09765">
    <property type="entry name" value="FANCL_d1"/>
    <property type="match status" value="1"/>
</dbReference>
<evidence type="ECO:0000313" key="6">
    <source>
        <dbReference type="Proteomes" id="UP000008144"/>
    </source>
</evidence>
<feature type="domain" description="FANCL UBC-like" evidence="3">
    <location>
        <begin position="100"/>
        <end position="187"/>
    </location>
</feature>
<dbReference type="GO" id="GO:0061630">
    <property type="term" value="F:ubiquitin protein ligase activity"/>
    <property type="evidence" value="ECO:0000318"/>
    <property type="project" value="GO_Central"/>
</dbReference>
<reference evidence="6" key="1">
    <citation type="journal article" date="2002" name="Science">
        <title>The draft genome of Ciona intestinalis: insights into chordate and vertebrate origins.</title>
        <authorList>
            <person name="Dehal P."/>
            <person name="Satou Y."/>
            <person name="Campbell R.K."/>
            <person name="Chapman J."/>
            <person name="Degnan B."/>
            <person name="De Tomaso A."/>
            <person name="Davidson B."/>
            <person name="Di Gregorio A."/>
            <person name="Gelpke M."/>
            <person name="Goodstein D.M."/>
            <person name="Harafuji N."/>
            <person name="Hastings K.E."/>
            <person name="Ho I."/>
            <person name="Hotta K."/>
            <person name="Huang W."/>
            <person name="Kawashima T."/>
            <person name="Lemaire P."/>
            <person name="Martinez D."/>
            <person name="Meinertzhagen I.A."/>
            <person name="Necula S."/>
            <person name="Nonaka M."/>
            <person name="Putnam N."/>
            <person name="Rash S."/>
            <person name="Saiga H."/>
            <person name="Satake M."/>
            <person name="Terry A."/>
            <person name="Yamada L."/>
            <person name="Wang H.G."/>
            <person name="Awazu S."/>
            <person name="Azumi K."/>
            <person name="Boore J."/>
            <person name="Branno M."/>
            <person name="Chin-Bow S."/>
            <person name="DeSantis R."/>
            <person name="Doyle S."/>
            <person name="Francino P."/>
            <person name="Keys D.N."/>
            <person name="Haga S."/>
            <person name="Hayashi H."/>
            <person name="Hino K."/>
            <person name="Imai K.S."/>
            <person name="Inaba K."/>
            <person name="Kano S."/>
            <person name="Kobayashi K."/>
            <person name="Kobayashi M."/>
            <person name="Lee B.I."/>
            <person name="Makabe K.W."/>
            <person name="Manohar C."/>
            <person name="Matassi G."/>
            <person name="Medina M."/>
            <person name="Mochizuki Y."/>
            <person name="Mount S."/>
            <person name="Morishita T."/>
            <person name="Miura S."/>
            <person name="Nakayama A."/>
            <person name="Nishizaka S."/>
            <person name="Nomoto H."/>
            <person name="Ohta F."/>
            <person name="Oishi K."/>
            <person name="Rigoutsos I."/>
            <person name="Sano M."/>
            <person name="Sasaki A."/>
            <person name="Sasakura Y."/>
            <person name="Shoguchi E."/>
            <person name="Shin-i T."/>
            <person name="Spagnuolo A."/>
            <person name="Stainier D."/>
            <person name="Suzuki M.M."/>
            <person name="Tassy O."/>
            <person name="Takatori N."/>
            <person name="Tokuoka M."/>
            <person name="Yagi K."/>
            <person name="Yoshizaki F."/>
            <person name="Wada S."/>
            <person name="Zhang C."/>
            <person name="Hyatt P.D."/>
            <person name="Larimer F."/>
            <person name="Detter C."/>
            <person name="Doggett N."/>
            <person name="Glavina T."/>
            <person name="Hawkins T."/>
            <person name="Richardson P."/>
            <person name="Lucas S."/>
            <person name="Kohara Y."/>
            <person name="Levine M."/>
            <person name="Satoh N."/>
            <person name="Rokhsar D.S."/>
        </authorList>
    </citation>
    <scope>NUCLEOTIDE SEQUENCE [LARGE SCALE GENOMIC DNA]</scope>
</reference>
<dbReference type="Ensembl" id="ENSCINT00000035459.1">
    <property type="protein sequence ID" value="ENSCINP00000034811.1"/>
    <property type="gene ID" value="ENSCING00000019870.1"/>
</dbReference>
<dbReference type="GeneTree" id="ENSGT00390000005537"/>
<dbReference type="AlphaFoldDB" id="H2XYS7"/>
<reference evidence="5" key="2">
    <citation type="submission" date="2025-08" db="UniProtKB">
        <authorList>
            <consortium name="Ensembl"/>
        </authorList>
    </citation>
    <scope>IDENTIFICATION</scope>
</reference>
<dbReference type="GO" id="GO:0005634">
    <property type="term" value="C:nucleus"/>
    <property type="evidence" value="ECO:0000318"/>
    <property type="project" value="GO_Central"/>
</dbReference>
<dbReference type="PANTHER" id="PTHR13206:SF0">
    <property type="entry name" value="E3 UBIQUITIN-PROTEIN LIGASE FANCL"/>
    <property type="match status" value="1"/>
</dbReference>
<feature type="domain" description="FANCL UBC-like" evidence="4">
    <location>
        <begin position="191"/>
        <end position="286"/>
    </location>
</feature>
<dbReference type="Pfam" id="PF18890">
    <property type="entry name" value="FANCL_d2"/>
    <property type="match status" value="1"/>
</dbReference>
<protein>
    <submittedName>
        <fullName evidence="5">E3 ubiquitin-protein ligase FANCL</fullName>
    </submittedName>
</protein>
<dbReference type="InterPro" id="IPR043898">
    <property type="entry name" value="FANCL_d2"/>
</dbReference>
<dbReference type="GO" id="GO:0036297">
    <property type="term" value="P:interstrand cross-link repair"/>
    <property type="evidence" value="ECO:0007669"/>
    <property type="project" value="InterPro"/>
</dbReference>
<proteinExistence type="predicted"/>
<dbReference type="InterPro" id="IPR026848">
    <property type="entry name" value="Fancl"/>
</dbReference>
<dbReference type="CDD" id="cd23832">
    <property type="entry name" value="DRWD-C_FANCL"/>
    <property type="match status" value="1"/>
</dbReference>
<name>H2XYS7_CIOIN</name>
<dbReference type="InterPro" id="IPR016135">
    <property type="entry name" value="UBQ-conjugating_enzyme/RWD"/>
</dbReference>
<evidence type="ECO:0000259" key="3">
    <source>
        <dbReference type="Pfam" id="PF18890"/>
    </source>
</evidence>
<keyword evidence="6" id="KW-1185">Reference proteome</keyword>
<dbReference type="Pfam" id="PF18891">
    <property type="entry name" value="FANCL_d3"/>
    <property type="match status" value="1"/>
</dbReference>
<feature type="domain" description="Fanconi anemia complex subunit FancL WD-repeat containing" evidence="1">
    <location>
        <begin position="4"/>
        <end position="86"/>
    </location>
</feature>
<dbReference type="Pfam" id="PF11793">
    <property type="entry name" value="FANCL_C"/>
    <property type="match status" value="1"/>
</dbReference>
<gene>
    <name evidence="5" type="primary">LOC100175446</name>
</gene>
<evidence type="ECO:0000313" key="5">
    <source>
        <dbReference type="Ensembl" id="ENSCINP00000034811.1"/>
    </source>
</evidence>
<dbReference type="Proteomes" id="UP000008144">
    <property type="component" value="Unassembled WGS sequence"/>
</dbReference>
<dbReference type="GO" id="GO:0043240">
    <property type="term" value="C:Fanconi anaemia nuclear complex"/>
    <property type="evidence" value="ECO:0007669"/>
    <property type="project" value="InterPro"/>
</dbReference>
<dbReference type="CDD" id="cd23831">
    <property type="entry name" value="DRWD-N_FANCL"/>
    <property type="match status" value="1"/>
</dbReference>
<dbReference type="InterPro" id="IPR044037">
    <property type="entry name" value="FANCL_d3"/>
</dbReference>
<feature type="domain" description="FANCL C-terminal" evidence="2">
    <location>
        <begin position="295"/>
        <end position="360"/>
    </location>
</feature>
<dbReference type="InterPro" id="IPR026850">
    <property type="entry name" value="FANCL_C"/>
</dbReference>